<sequence>ILTARLSEACPINPRQQGFISTLGCSENLKLFQLLICHAIRENRDLAVIFVDIVKAFDTISHQHISTGLQQRQMDPQIMHLINNMYENIFTCFD</sequence>
<evidence type="ECO:0000313" key="2">
    <source>
        <dbReference type="Proteomes" id="UP000580879"/>
    </source>
</evidence>
<accession>A0A7K6QQK3</accession>
<name>A0A7K6QQK3_9PASS</name>
<evidence type="ECO:0000313" key="1">
    <source>
        <dbReference type="EMBL" id="NWW76036.1"/>
    </source>
</evidence>
<feature type="non-terminal residue" evidence="1">
    <location>
        <position position="1"/>
    </location>
</feature>
<reference evidence="1 2" key="1">
    <citation type="submission" date="2019-09" db="EMBL/GenBank/DDBJ databases">
        <title>Bird 10,000 Genomes (B10K) Project - Family phase.</title>
        <authorList>
            <person name="Zhang G."/>
        </authorList>
    </citation>
    <scope>NUCLEOTIDE SEQUENCE [LARGE SCALE GENOMIC DNA]</scope>
    <source>
        <strain evidence="1">B10K-DU-029-53</strain>
    </source>
</reference>
<feature type="non-terminal residue" evidence="1">
    <location>
        <position position="94"/>
    </location>
</feature>
<dbReference type="EMBL" id="VZRZ01004307">
    <property type="protein sequence ID" value="NWW76036.1"/>
    <property type="molecule type" value="Genomic_DNA"/>
</dbReference>
<comment type="caution">
    <text evidence="1">The sequence shown here is derived from an EMBL/GenBank/DDBJ whole genome shotgun (WGS) entry which is preliminary data.</text>
</comment>
<dbReference type="AlphaFoldDB" id="A0A7K6QQK3"/>
<protein>
    <submittedName>
        <fullName evidence="1">POLR protein</fullName>
    </submittedName>
</protein>
<dbReference type="Proteomes" id="UP000580879">
    <property type="component" value="Unassembled WGS sequence"/>
</dbReference>
<gene>
    <name evidence="1" type="primary">Pol_1</name>
    <name evidence="1" type="ORF">CLIRUF_R15634</name>
</gene>
<organism evidence="1 2">
    <name type="scientific">Climacteris rufus</name>
    <name type="common">rufous treecreeper</name>
    <dbReference type="NCBI Taxonomy" id="47695"/>
    <lineage>
        <taxon>Eukaryota</taxon>
        <taxon>Metazoa</taxon>
        <taxon>Chordata</taxon>
        <taxon>Craniata</taxon>
        <taxon>Vertebrata</taxon>
        <taxon>Euteleostomi</taxon>
        <taxon>Archelosauria</taxon>
        <taxon>Archosauria</taxon>
        <taxon>Dinosauria</taxon>
        <taxon>Saurischia</taxon>
        <taxon>Theropoda</taxon>
        <taxon>Coelurosauria</taxon>
        <taxon>Aves</taxon>
        <taxon>Neognathae</taxon>
        <taxon>Neoaves</taxon>
        <taxon>Telluraves</taxon>
        <taxon>Australaves</taxon>
        <taxon>Passeriformes</taxon>
        <taxon>Climacteridae</taxon>
        <taxon>Climacteris</taxon>
    </lineage>
</organism>
<keyword evidence="2" id="KW-1185">Reference proteome</keyword>
<dbReference type="OrthoDB" id="10063195at2759"/>
<proteinExistence type="predicted"/>